<evidence type="ECO:0000256" key="6">
    <source>
        <dbReference type="ARBA" id="ARBA00022490"/>
    </source>
</evidence>
<dbReference type="Gene3D" id="3.40.50.720">
    <property type="entry name" value="NAD(P)-binding Rossmann-like Domain"/>
    <property type="match status" value="1"/>
</dbReference>
<keyword evidence="6" id="KW-0963">Cytoplasm</keyword>
<dbReference type="EC" id="1.1.1.153" evidence="4"/>
<evidence type="ECO:0000313" key="10">
    <source>
        <dbReference type="EMBL" id="JAT26958.1"/>
    </source>
</evidence>
<evidence type="ECO:0000256" key="7">
    <source>
        <dbReference type="ARBA" id="ARBA00022857"/>
    </source>
</evidence>
<comment type="subcellular location">
    <subcellularLocation>
        <location evidence="1">Cytoplasm</location>
    </subcellularLocation>
</comment>
<name>A0A1B6LTE4_9HEMI</name>
<evidence type="ECO:0000256" key="8">
    <source>
        <dbReference type="ARBA" id="ARBA00023002"/>
    </source>
</evidence>
<evidence type="ECO:0000256" key="4">
    <source>
        <dbReference type="ARBA" id="ARBA00013075"/>
    </source>
</evidence>
<organism evidence="10">
    <name type="scientific">Graphocephala atropunctata</name>
    <dbReference type="NCBI Taxonomy" id="36148"/>
    <lineage>
        <taxon>Eukaryota</taxon>
        <taxon>Metazoa</taxon>
        <taxon>Ecdysozoa</taxon>
        <taxon>Arthropoda</taxon>
        <taxon>Hexapoda</taxon>
        <taxon>Insecta</taxon>
        <taxon>Pterygota</taxon>
        <taxon>Neoptera</taxon>
        <taxon>Paraneoptera</taxon>
        <taxon>Hemiptera</taxon>
        <taxon>Auchenorrhyncha</taxon>
        <taxon>Membracoidea</taxon>
        <taxon>Cicadellidae</taxon>
        <taxon>Cicadellinae</taxon>
        <taxon>Cicadellini</taxon>
        <taxon>Graphocephala</taxon>
    </lineage>
</organism>
<evidence type="ECO:0000256" key="5">
    <source>
        <dbReference type="ARBA" id="ARBA00019170"/>
    </source>
</evidence>
<dbReference type="EMBL" id="GEBQ01013019">
    <property type="protein sequence ID" value="JAT26958.1"/>
    <property type="molecule type" value="Transcribed_RNA"/>
</dbReference>
<keyword evidence="8" id="KW-0560">Oxidoreductase</keyword>
<dbReference type="InterPro" id="IPR006393">
    <property type="entry name" value="Sepiapterin_red"/>
</dbReference>
<dbReference type="InterPro" id="IPR002347">
    <property type="entry name" value="SDR_fam"/>
</dbReference>
<sequence length="257" mass="28806">MADQFWGQRSFCLVSGASQGIGQSFAVEFAHRFSAGSRLVLVARSVTGLEETKSLILTNNPHITVQTHSVDLSQPDPGVFKDILQQAESYDLAMLVHNAGSLGRIDQLAADIDDPQEWNRYMSLNLYHVTTLTAEFLRKFTSGHRTIVNVTSLCAVKPFRSMGYYCVGKAAREMYFKVLAEENRDLDILNYSPGPVDTDMVADVIKTVKDVETQLEFTTIRDSKSLVTKEQTTQKLVALLASRKYKSGDRFDYYDPL</sequence>
<dbReference type="PANTHER" id="PTHR44085:SF2">
    <property type="entry name" value="SEPIAPTERIN REDUCTASE"/>
    <property type="match status" value="1"/>
</dbReference>
<dbReference type="GO" id="GO:0005737">
    <property type="term" value="C:cytoplasm"/>
    <property type="evidence" value="ECO:0007669"/>
    <property type="project" value="UniProtKB-SubCell"/>
</dbReference>
<evidence type="ECO:0000256" key="3">
    <source>
        <dbReference type="ARBA" id="ARBA00011738"/>
    </source>
</evidence>
<keyword evidence="7" id="KW-0521">NADP</keyword>
<dbReference type="CDD" id="cd05367">
    <property type="entry name" value="SPR-like_SDR_c"/>
    <property type="match status" value="1"/>
</dbReference>
<dbReference type="FunFam" id="3.40.50.720:FF:000259">
    <property type="entry name" value="Sepiapterin reductase"/>
    <property type="match status" value="1"/>
</dbReference>
<dbReference type="EMBL" id="GEBQ01027962">
    <property type="protein sequence ID" value="JAT12015.1"/>
    <property type="molecule type" value="Transcribed_RNA"/>
</dbReference>
<dbReference type="SUPFAM" id="SSF51735">
    <property type="entry name" value="NAD(P)-binding Rossmann-fold domains"/>
    <property type="match status" value="1"/>
</dbReference>
<evidence type="ECO:0000313" key="9">
    <source>
        <dbReference type="EMBL" id="JAT12015.1"/>
    </source>
</evidence>
<evidence type="ECO:0000256" key="1">
    <source>
        <dbReference type="ARBA" id="ARBA00004496"/>
    </source>
</evidence>
<dbReference type="InterPro" id="IPR036291">
    <property type="entry name" value="NAD(P)-bd_dom_sf"/>
</dbReference>
<dbReference type="PRINTS" id="PR00081">
    <property type="entry name" value="GDHRDH"/>
</dbReference>
<evidence type="ECO:0000256" key="2">
    <source>
        <dbReference type="ARBA" id="ARBA00010483"/>
    </source>
</evidence>
<comment type="similarity">
    <text evidence="2">Belongs to the sepiapterin reductase family.</text>
</comment>
<reference evidence="10" key="1">
    <citation type="submission" date="2015-11" db="EMBL/GenBank/DDBJ databases">
        <title>De novo transcriptome assembly of four potential Pierce s Disease insect vectors from Arizona vineyards.</title>
        <authorList>
            <person name="Tassone E.E."/>
        </authorList>
    </citation>
    <scope>NUCLEOTIDE SEQUENCE</scope>
</reference>
<dbReference type="Pfam" id="PF00106">
    <property type="entry name" value="adh_short"/>
    <property type="match status" value="1"/>
</dbReference>
<comment type="subunit">
    <text evidence="3">Homodimer.</text>
</comment>
<accession>A0A1B6LTE4</accession>
<dbReference type="GO" id="GO:0004757">
    <property type="term" value="F:sepiapterin reductase (NADP+) activity"/>
    <property type="evidence" value="ECO:0007669"/>
    <property type="project" value="UniProtKB-EC"/>
</dbReference>
<dbReference type="AlphaFoldDB" id="A0A1B6LTE4"/>
<dbReference type="PANTHER" id="PTHR44085">
    <property type="entry name" value="SEPIAPTERIN REDUCTASE"/>
    <property type="match status" value="1"/>
</dbReference>
<gene>
    <name evidence="10" type="ORF">g.17154</name>
    <name evidence="9" type="ORF">g.17155</name>
</gene>
<proteinExistence type="inferred from homology"/>
<dbReference type="GO" id="GO:0006729">
    <property type="term" value="P:tetrahydrobiopterin biosynthetic process"/>
    <property type="evidence" value="ECO:0007669"/>
    <property type="project" value="InterPro"/>
</dbReference>
<dbReference type="InterPro" id="IPR051721">
    <property type="entry name" value="Biopterin_syn/organic_redct"/>
</dbReference>
<dbReference type="NCBIfam" id="TIGR01500">
    <property type="entry name" value="sepiapter_red"/>
    <property type="match status" value="1"/>
</dbReference>
<protein>
    <recommendedName>
        <fullName evidence="5">Sepiapterin reductase</fullName>
        <ecNumber evidence="4">1.1.1.153</ecNumber>
    </recommendedName>
</protein>